<accession>U1QCD5</accession>
<proteinExistence type="predicted"/>
<organism evidence="2 3">
    <name type="scientific">Actinomyces johnsonii F0542</name>
    <dbReference type="NCBI Taxonomy" id="1321818"/>
    <lineage>
        <taxon>Bacteria</taxon>
        <taxon>Bacillati</taxon>
        <taxon>Actinomycetota</taxon>
        <taxon>Actinomycetes</taxon>
        <taxon>Actinomycetales</taxon>
        <taxon>Actinomycetaceae</taxon>
        <taxon>Actinomyces</taxon>
    </lineage>
</organism>
<dbReference type="HOGENOM" id="CLU_3228464_0_0_11"/>
<gene>
    <name evidence="2" type="ORF">HMPREF1979_00496</name>
</gene>
<reference evidence="2 3" key="1">
    <citation type="submission" date="2013-08" db="EMBL/GenBank/DDBJ databases">
        <authorList>
            <person name="Weinstock G."/>
            <person name="Sodergren E."/>
            <person name="Wylie T."/>
            <person name="Fulton L."/>
            <person name="Fulton R."/>
            <person name="Fronick C."/>
            <person name="O'Laughlin M."/>
            <person name="Godfrey J."/>
            <person name="Miner T."/>
            <person name="Herter B."/>
            <person name="Appelbaum E."/>
            <person name="Cordes M."/>
            <person name="Lek S."/>
            <person name="Wollam A."/>
            <person name="Pepin K.H."/>
            <person name="Palsikar V.B."/>
            <person name="Mitreva M."/>
            <person name="Wilson R.K."/>
        </authorList>
    </citation>
    <scope>NUCLEOTIDE SEQUENCE [LARGE SCALE GENOMIC DNA]</scope>
    <source>
        <strain evidence="2 3">F0542</strain>
    </source>
</reference>
<evidence type="ECO:0000313" key="2">
    <source>
        <dbReference type="EMBL" id="ERH25430.1"/>
    </source>
</evidence>
<evidence type="ECO:0000256" key="1">
    <source>
        <dbReference type="SAM" id="MobiDB-lite"/>
    </source>
</evidence>
<feature type="region of interest" description="Disordered" evidence="1">
    <location>
        <begin position="1"/>
        <end position="43"/>
    </location>
</feature>
<dbReference type="EMBL" id="AWSE01000021">
    <property type="protein sequence ID" value="ERH25430.1"/>
    <property type="molecule type" value="Genomic_DNA"/>
</dbReference>
<name>U1QCD5_9ACTO</name>
<keyword evidence="3" id="KW-1185">Reference proteome</keyword>
<evidence type="ECO:0000313" key="3">
    <source>
        <dbReference type="Proteomes" id="UP000016536"/>
    </source>
</evidence>
<comment type="caution">
    <text evidence="2">The sequence shown here is derived from an EMBL/GenBank/DDBJ whole genome shotgun (WGS) entry which is preliminary data.</text>
</comment>
<dbReference type="Proteomes" id="UP000016536">
    <property type="component" value="Unassembled WGS sequence"/>
</dbReference>
<feature type="compositionally biased region" description="Pro residues" evidence="1">
    <location>
        <begin position="34"/>
        <end position="43"/>
    </location>
</feature>
<protein>
    <submittedName>
        <fullName evidence="2">Uncharacterized protein</fullName>
    </submittedName>
</protein>
<sequence length="43" mass="4616">MGEDDRRHRGPLPTGGVCGAEYGQACSERRGRQRPPPPGPGTR</sequence>
<dbReference type="AlphaFoldDB" id="U1QCD5"/>